<comment type="caution">
    <text evidence="2">The sequence shown here is derived from an EMBL/GenBank/DDBJ whole genome shotgun (WGS) entry which is preliminary data.</text>
</comment>
<dbReference type="Proteomes" id="UP000314294">
    <property type="component" value="Unassembled WGS sequence"/>
</dbReference>
<gene>
    <name evidence="2" type="ORF">EYF80_061179</name>
</gene>
<feature type="region of interest" description="Disordered" evidence="1">
    <location>
        <begin position="1"/>
        <end position="35"/>
    </location>
</feature>
<feature type="compositionally biased region" description="Low complexity" evidence="1">
    <location>
        <begin position="128"/>
        <end position="153"/>
    </location>
</feature>
<feature type="compositionally biased region" description="Low complexity" evidence="1">
    <location>
        <begin position="18"/>
        <end position="35"/>
    </location>
</feature>
<feature type="region of interest" description="Disordered" evidence="1">
    <location>
        <begin position="62"/>
        <end position="189"/>
    </location>
</feature>
<feature type="compositionally biased region" description="Low complexity" evidence="1">
    <location>
        <begin position="87"/>
        <end position="111"/>
    </location>
</feature>
<name>A0A4Z2EIL5_9TELE</name>
<keyword evidence="3" id="KW-1185">Reference proteome</keyword>
<feature type="compositionally biased region" description="Basic and acidic residues" evidence="1">
    <location>
        <begin position="169"/>
        <end position="182"/>
    </location>
</feature>
<reference evidence="2 3" key="1">
    <citation type="submission" date="2019-03" db="EMBL/GenBank/DDBJ databases">
        <title>First draft genome of Liparis tanakae, snailfish: a comprehensive survey of snailfish specific genes.</title>
        <authorList>
            <person name="Kim W."/>
            <person name="Song I."/>
            <person name="Jeong J.-H."/>
            <person name="Kim D."/>
            <person name="Kim S."/>
            <person name="Ryu S."/>
            <person name="Song J.Y."/>
            <person name="Lee S.K."/>
        </authorList>
    </citation>
    <scope>NUCLEOTIDE SEQUENCE [LARGE SCALE GENOMIC DNA]</scope>
    <source>
        <tissue evidence="2">Muscle</tissue>
    </source>
</reference>
<evidence type="ECO:0000313" key="3">
    <source>
        <dbReference type="Proteomes" id="UP000314294"/>
    </source>
</evidence>
<evidence type="ECO:0000313" key="2">
    <source>
        <dbReference type="EMBL" id="TNN28673.1"/>
    </source>
</evidence>
<accession>A0A4Z2EIL5</accession>
<sequence length="270" mass="28151">MFTSAPASRCVDPDRRAAAPGRRTGPPHRAAAPGQCPAASRAAAYLSAVLQALQRGQVCCGQRRDRSPWQAASSDSFQPVALRGGEVPEVPAAPAAPATVADTAAAAAAAAAEEEEEEEEEEVEEEVTAAASSGDVAAATGAPWSGGPAARRPGGPGGSAAGPPAAFEPRTEEPKPQRHADDSSSGSSSRGELYAAIFAPLRLMLMRRLHFRKKMSSGRRNQLKVEKLLEGPSDMLDVLNEIINLIIVVILNVFTCLPDSPPLVPKAQIH</sequence>
<proteinExistence type="predicted"/>
<dbReference type="AlphaFoldDB" id="A0A4Z2EIL5"/>
<dbReference type="EMBL" id="SRLO01006607">
    <property type="protein sequence ID" value="TNN28673.1"/>
    <property type="molecule type" value="Genomic_DNA"/>
</dbReference>
<evidence type="ECO:0000256" key="1">
    <source>
        <dbReference type="SAM" id="MobiDB-lite"/>
    </source>
</evidence>
<protein>
    <submittedName>
        <fullName evidence="2">Uncharacterized protein</fullName>
    </submittedName>
</protein>
<feature type="compositionally biased region" description="Acidic residues" evidence="1">
    <location>
        <begin position="112"/>
        <end position="127"/>
    </location>
</feature>
<organism evidence="2 3">
    <name type="scientific">Liparis tanakae</name>
    <name type="common">Tanaka's snailfish</name>
    <dbReference type="NCBI Taxonomy" id="230148"/>
    <lineage>
        <taxon>Eukaryota</taxon>
        <taxon>Metazoa</taxon>
        <taxon>Chordata</taxon>
        <taxon>Craniata</taxon>
        <taxon>Vertebrata</taxon>
        <taxon>Euteleostomi</taxon>
        <taxon>Actinopterygii</taxon>
        <taxon>Neopterygii</taxon>
        <taxon>Teleostei</taxon>
        <taxon>Neoteleostei</taxon>
        <taxon>Acanthomorphata</taxon>
        <taxon>Eupercaria</taxon>
        <taxon>Perciformes</taxon>
        <taxon>Cottioidei</taxon>
        <taxon>Cottales</taxon>
        <taxon>Liparidae</taxon>
        <taxon>Liparis</taxon>
    </lineage>
</organism>